<comment type="caution">
    <text evidence="2">The sequence shown here is derived from an EMBL/GenBank/DDBJ whole genome shotgun (WGS) entry which is preliminary data.</text>
</comment>
<name>A0AAI9TDM1_PENTH</name>
<dbReference type="EMBL" id="LACB01000282">
    <property type="protein sequence ID" value="KAJ9485168.1"/>
    <property type="molecule type" value="Genomic_DNA"/>
</dbReference>
<evidence type="ECO:0000313" key="3">
    <source>
        <dbReference type="Proteomes" id="UP001227192"/>
    </source>
</evidence>
<accession>A0AAI9TDM1</accession>
<keyword evidence="3" id="KW-1185">Reference proteome</keyword>
<reference evidence="2" key="2">
    <citation type="journal article" date="2016" name="Fungal Biol.">
        <title>Ochratoxin A production by Penicillium thymicola.</title>
        <authorList>
            <person name="Nguyen H.D.T."/>
            <person name="McMullin D.R."/>
            <person name="Ponomareva E."/>
            <person name="Riley R."/>
            <person name="Pomraning K.R."/>
            <person name="Baker S.E."/>
            <person name="Seifert K.A."/>
        </authorList>
    </citation>
    <scope>NUCLEOTIDE SEQUENCE</scope>
    <source>
        <strain evidence="2">DAOM 180753</strain>
    </source>
</reference>
<feature type="compositionally biased region" description="Pro residues" evidence="1">
    <location>
        <begin position="197"/>
        <end position="213"/>
    </location>
</feature>
<feature type="compositionally biased region" description="Low complexity" evidence="1">
    <location>
        <begin position="124"/>
        <end position="134"/>
    </location>
</feature>
<feature type="compositionally biased region" description="Polar residues" evidence="1">
    <location>
        <begin position="39"/>
        <end position="69"/>
    </location>
</feature>
<feature type="region of interest" description="Disordered" evidence="1">
    <location>
        <begin position="28"/>
        <end position="79"/>
    </location>
</feature>
<feature type="non-terminal residue" evidence="2">
    <location>
        <position position="213"/>
    </location>
</feature>
<dbReference type="AlphaFoldDB" id="A0AAI9TDM1"/>
<gene>
    <name evidence="2" type="ORF">VN97_g8175</name>
</gene>
<proteinExistence type="predicted"/>
<reference evidence="2" key="1">
    <citation type="submission" date="2015-06" db="EMBL/GenBank/DDBJ databases">
        <authorList>
            <person name="Nguyen H."/>
        </authorList>
    </citation>
    <scope>NUCLEOTIDE SEQUENCE</scope>
    <source>
        <strain evidence="2">DAOM 180753</strain>
    </source>
</reference>
<protein>
    <submittedName>
        <fullName evidence="2">Uncharacterized protein</fullName>
    </submittedName>
</protein>
<feature type="region of interest" description="Disordered" evidence="1">
    <location>
        <begin position="156"/>
        <end position="213"/>
    </location>
</feature>
<dbReference type="Proteomes" id="UP001227192">
    <property type="component" value="Unassembled WGS sequence"/>
</dbReference>
<feature type="compositionally biased region" description="Pro residues" evidence="1">
    <location>
        <begin position="178"/>
        <end position="189"/>
    </location>
</feature>
<evidence type="ECO:0000313" key="2">
    <source>
        <dbReference type="EMBL" id="KAJ9485168.1"/>
    </source>
</evidence>
<feature type="compositionally biased region" description="Basic and acidic residues" evidence="1">
    <location>
        <begin position="110"/>
        <end position="120"/>
    </location>
</feature>
<organism evidence="2 3">
    <name type="scientific">Penicillium thymicola</name>
    <dbReference type="NCBI Taxonomy" id="293382"/>
    <lineage>
        <taxon>Eukaryota</taxon>
        <taxon>Fungi</taxon>
        <taxon>Dikarya</taxon>
        <taxon>Ascomycota</taxon>
        <taxon>Pezizomycotina</taxon>
        <taxon>Eurotiomycetes</taxon>
        <taxon>Eurotiomycetidae</taxon>
        <taxon>Eurotiales</taxon>
        <taxon>Aspergillaceae</taxon>
        <taxon>Penicillium</taxon>
    </lineage>
</organism>
<feature type="region of interest" description="Disordered" evidence="1">
    <location>
        <begin position="94"/>
        <end position="137"/>
    </location>
</feature>
<sequence>MNNPYEHALREQWQSSLMGEQFWDDVTKDAQELARNEGQALTGQLPHQNPTQSSSKGPVQTTLTSSTEKSPQKKKSRFELSRLASFNSVRFRNTINPVPVRTHTATSPEKNPEKGQESSKRGSLRLPSLPSFRSLSHKRRGPIFASTAGIVELQKPARPSILPPSTFVPPESASTFLPPQPPTFFPPQSPSTFLLPESPPTFFPPGSPIPPIP</sequence>
<evidence type="ECO:0000256" key="1">
    <source>
        <dbReference type="SAM" id="MobiDB-lite"/>
    </source>
</evidence>